<proteinExistence type="predicted"/>
<protein>
    <recommendedName>
        <fullName evidence="4">Transmembrane protein</fullName>
    </recommendedName>
</protein>
<gene>
    <name evidence="2" type="ORF">SPHA_92</name>
</gene>
<dbReference type="EMBL" id="CAHIKZ030000001">
    <property type="protein sequence ID" value="CAE1137502.1"/>
    <property type="molecule type" value="Genomic_DNA"/>
</dbReference>
<evidence type="ECO:0000256" key="1">
    <source>
        <dbReference type="SAM" id="Phobius"/>
    </source>
</evidence>
<keyword evidence="1" id="KW-0812">Transmembrane</keyword>
<keyword evidence="3" id="KW-1185">Reference proteome</keyword>
<feature type="transmembrane region" description="Helical" evidence="1">
    <location>
        <begin position="35"/>
        <end position="60"/>
    </location>
</feature>
<feature type="transmembrane region" description="Helical" evidence="1">
    <location>
        <begin position="129"/>
        <end position="146"/>
    </location>
</feature>
<dbReference type="AlphaFoldDB" id="A0A812AJH6"/>
<accession>A0A812AJH6</accession>
<organism evidence="2 3">
    <name type="scientific">Acanthosepion pharaonis</name>
    <name type="common">Pharaoh cuttlefish</name>
    <name type="synonym">Sepia pharaonis</name>
    <dbReference type="NCBI Taxonomy" id="158019"/>
    <lineage>
        <taxon>Eukaryota</taxon>
        <taxon>Metazoa</taxon>
        <taxon>Spiralia</taxon>
        <taxon>Lophotrochozoa</taxon>
        <taxon>Mollusca</taxon>
        <taxon>Cephalopoda</taxon>
        <taxon>Coleoidea</taxon>
        <taxon>Decapodiformes</taxon>
        <taxon>Sepiida</taxon>
        <taxon>Sepiina</taxon>
        <taxon>Sepiidae</taxon>
        <taxon>Acanthosepion</taxon>
    </lineage>
</organism>
<keyword evidence="1" id="KW-0472">Membrane</keyword>
<dbReference type="Proteomes" id="UP000597762">
    <property type="component" value="Unassembled WGS sequence"/>
</dbReference>
<name>A0A812AJH6_ACAPH</name>
<evidence type="ECO:0000313" key="3">
    <source>
        <dbReference type="Proteomes" id="UP000597762"/>
    </source>
</evidence>
<sequence>MLRLSIHWQKETHTVNAINISSFSLFAISSMSLSFALFSLLLIVLSFLSHVSSFLSFFFFTQVQFHTRSGCNRDIHFLSLSGFLFSFFLLLYIIQLQTRFDCNRDIYFLLSGFLFSFFKRRLYSQRTNFLASFVINNSIYLLQFGVNEQKYISSYFLSGVAWDESDKFHHYQNESHLSVHKLSALRFRVLLLQRQDN</sequence>
<evidence type="ECO:0008006" key="4">
    <source>
        <dbReference type="Google" id="ProtNLM"/>
    </source>
</evidence>
<feature type="transmembrane region" description="Helical" evidence="1">
    <location>
        <begin position="75"/>
        <end position="94"/>
    </location>
</feature>
<evidence type="ECO:0000313" key="2">
    <source>
        <dbReference type="EMBL" id="CAE1137502.1"/>
    </source>
</evidence>
<comment type="caution">
    <text evidence="2">The sequence shown here is derived from an EMBL/GenBank/DDBJ whole genome shotgun (WGS) entry which is preliminary data.</text>
</comment>
<reference evidence="2" key="1">
    <citation type="submission" date="2021-01" db="EMBL/GenBank/DDBJ databases">
        <authorList>
            <person name="Li R."/>
            <person name="Bekaert M."/>
        </authorList>
    </citation>
    <scope>NUCLEOTIDE SEQUENCE</scope>
    <source>
        <strain evidence="2">Farmed</strain>
    </source>
</reference>
<keyword evidence="1" id="KW-1133">Transmembrane helix</keyword>